<organism evidence="2 3">
    <name type="scientific">Punica granatum</name>
    <name type="common">Pomegranate</name>
    <dbReference type="NCBI Taxonomy" id="22663"/>
    <lineage>
        <taxon>Eukaryota</taxon>
        <taxon>Viridiplantae</taxon>
        <taxon>Streptophyta</taxon>
        <taxon>Embryophyta</taxon>
        <taxon>Tracheophyta</taxon>
        <taxon>Spermatophyta</taxon>
        <taxon>Magnoliopsida</taxon>
        <taxon>eudicotyledons</taxon>
        <taxon>Gunneridae</taxon>
        <taxon>Pentapetalae</taxon>
        <taxon>rosids</taxon>
        <taxon>malvids</taxon>
        <taxon>Myrtales</taxon>
        <taxon>Lythraceae</taxon>
        <taxon>Punica</taxon>
    </lineage>
</organism>
<feature type="signal peptide" evidence="1">
    <location>
        <begin position="1"/>
        <end position="33"/>
    </location>
</feature>
<gene>
    <name evidence="2" type="ORF">CDL15_Pgr001332</name>
</gene>
<reference evidence="3" key="1">
    <citation type="journal article" date="2017" name="Plant J.">
        <title>The pomegranate (Punica granatum L.) genome and the genomics of punicalagin biosynthesis.</title>
        <authorList>
            <person name="Qin G."/>
            <person name="Xu C."/>
            <person name="Ming R."/>
            <person name="Tang H."/>
            <person name="Guyot R."/>
            <person name="Kramer E.M."/>
            <person name="Hu Y."/>
            <person name="Yi X."/>
            <person name="Qi Y."/>
            <person name="Xu X."/>
            <person name="Gao Z."/>
            <person name="Pan H."/>
            <person name="Jian J."/>
            <person name="Tian Y."/>
            <person name="Yue Z."/>
            <person name="Xu Y."/>
        </authorList>
    </citation>
    <scope>NUCLEOTIDE SEQUENCE [LARGE SCALE GENOMIC DNA]</scope>
    <source>
        <strain evidence="3">cv. Dabenzi</strain>
    </source>
</reference>
<dbReference type="AlphaFoldDB" id="A0A218WL37"/>
<comment type="caution">
    <text evidence="2">The sequence shown here is derived from an EMBL/GenBank/DDBJ whole genome shotgun (WGS) entry which is preliminary data.</text>
</comment>
<feature type="chain" id="PRO_5013301777" evidence="1">
    <location>
        <begin position="34"/>
        <end position="97"/>
    </location>
</feature>
<evidence type="ECO:0000313" key="2">
    <source>
        <dbReference type="EMBL" id="OWM73218.1"/>
    </source>
</evidence>
<accession>A0A218WL37</accession>
<sequence length="97" mass="10863">MESGRWPIEASSAATPLHLRLLVISGSLATLEGMGWPPVRPPHNIFKGSQSKLKTLKFAGRGSRRQSPFPQNWIWLHSNLTNVRRTFGFLKTKPSVV</sequence>
<evidence type="ECO:0000313" key="3">
    <source>
        <dbReference type="Proteomes" id="UP000197138"/>
    </source>
</evidence>
<protein>
    <submittedName>
        <fullName evidence="2">Uncharacterized protein</fullName>
    </submittedName>
</protein>
<name>A0A218WL37_PUNGR</name>
<keyword evidence="1" id="KW-0732">Signal</keyword>
<dbReference type="Proteomes" id="UP000197138">
    <property type="component" value="Unassembled WGS sequence"/>
</dbReference>
<dbReference type="EMBL" id="MTKT01003953">
    <property type="protein sequence ID" value="OWM73218.1"/>
    <property type="molecule type" value="Genomic_DNA"/>
</dbReference>
<evidence type="ECO:0000256" key="1">
    <source>
        <dbReference type="SAM" id="SignalP"/>
    </source>
</evidence>
<proteinExistence type="predicted"/>